<gene>
    <name evidence="1" type="ORF">CCACVL1_02870</name>
</gene>
<evidence type="ECO:0000313" key="1">
    <source>
        <dbReference type="EMBL" id="OMP02210.1"/>
    </source>
</evidence>
<comment type="caution">
    <text evidence="1">The sequence shown here is derived from an EMBL/GenBank/DDBJ whole genome shotgun (WGS) entry which is preliminary data.</text>
</comment>
<evidence type="ECO:0000313" key="2">
    <source>
        <dbReference type="Proteomes" id="UP000188268"/>
    </source>
</evidence>
<accession>A0A1R3K543</accession>
<sequence>MGGGAIAPYAITYTTIFELALMHEPY</sequence>
<dbReference type="AlphaFoldDB" id="A0A1R3K543"/>
<keyword evidence="2" id="KW-1185">Reference proteome</keyword>
<reference evidence="1 2" key="1">
    <citation type="submission" date="2013-09" db="EMBL/GenBank/DDBJ databases">
        <title>Corchorus capsularis genome sequencing.</title>
        <authorList>
            <person name="Alam M."/>
            <person name="Haque M.S."/>
            <person name="Islam M.S."/>
            <person name="Emdad E.M."/>
            <person name="Islam M.M."/>
            <person name="Ahmed B."/>
            <person name="Halim A."/>
            <person name="Hossen Q.M.M."/>
            <person name="Hossain M.Z."/>
            <person name="Ahmed R."/>
            <person name="Khan M.M."/>
            <person name="Islam R."/>
            <person name="Rashid M.M."/>
            <person name="Khan S.A."/>
            <person name="Rahman M.S."/>
            <person name="Alam M."/>
        </authorList>
    </citation>
    <scope>NUCLEOTIDE SEQUENCE [LARGE SCALE GENOMIC DNA]</scope>
    <source>
        <strain evidence="2">cv. CVL-1</strain>
        <tissue evidence="1">Whole seedling</tissue>
    </source>
</reference>
<organism evidence="1 2">
    <name type="scientific">Corchorus capsularis</name>
    <name type="common">Jute</name>
    <dbReference type="NCBI Taxonomy" id="210143"/>
    <lineage>
        <taxon>Eukaryota</taxon>
        <taxon>Viridiplantae</taxon>
        <taxon>Streptophyta</taxon>
        <taxon>Embryophyta</taxon>
        <taxon>Tracheophyta</taxon>
        <taxon>Spermatophyta</taxon>
        <taxon>Magnoliopsida</taxon>
        <taxon>eudicotyledons</taxon>
        <taxon>Gunneridae</taxon>
        <taxon>Pentapetalae</taxon>
        <taxon>rosids</taxon>
        <taxon>malvids</taxon>
        <taxon>Malvales</taxon>
        <taxon>Malvaceae</taxon>
        <taxon>Grewioideae</taxon>
        <taxon>Apeibeae</taxon>
        <taxon>Corchorus</taxon>
    </lineage>
</organism>
<proteinExistence type="predicted"/>
<dbReference type="EMBL" id="AWWV01006278">
    <property type="protein sequence ID" value="OMP02210.1"/>
    <property type="molecule type" value="Genomic_DNA"/>
</dbReference>
<dbReference type="Proteomes" id="UP000188268">
    <property type="component" value="Unassembled WGS sequence"/>
</dbReference>
<dbReference type="Gramene" id="OMP02210">
    <property type="protein sequence ID" value="OMP02210"/>
    <property type="gene ID" value="CCACVL1_02870"/>
</dbReference>
<protein>
    <submittedName>
        <fullName evidence="1">Uncharacterized protein</fullName>
    </submittedName>
</protein>
<name>A0A1R3K543_COCAP</name>